<comment type="caution">
    <text evidence="1">The sequence shown here is derived from an EMBL/GenBank/DDBJ whole genome shotgun (WGS) entry which is preliminary data.</text>
</comment>
<reference evidence="1 2" key="1">
    <citation type="submission" date="2019-08" db="EMBL/GenBank/DDBJ databases">
        <title>Professor.</title>
        <authorList>
            <person name="Park J.S."/>
        </authorList>
    </citation>
    <scope>NUCLEOTIDE SEQUENCE [LARGE SCALE GENOMIC DNA]</scope>
    <source>
        <strain evidence="1 2">176CP5-101</strain>
    </source>
</reference>
<dbReference type="RefSeq" id="WP_147742169.1">
    <property type="nucleotide sequence ID" value="NZ_VRUR01000001.1"/>
</dbReference>
<gene>
    <name evidence="1" type="ORF">FVB32_06035</name>
</gene>
<name>A0A5C8V832_9FLAO</name>
<evidence type="ECO:0000313" key="2">
    <source>
        <dbReference type="Proteomes" id="UP000321456"/>
    </source>
</evidence>
<keyword evidence="2" id="KW-1185">Reference proteome</keyword>
<sequence length="104" mass="11986">MKNILIALMAFYCGTTWAQVQDVEKFALIETSEFIEEPKDVLAHIVNLKSKDSLELITFLKTNGELAEHGTITKKALTEILERTNFRNRYFVVLIDKTAIFYLD</sequence>
<accession>A0A5C8V832</accession>
<dbReference type="AlphaFoldDB" id="A0A5C8V832"/>
<proteinExistence type="predicted"/>
<dbReference type="Proteomes" id="UP000321456">
    <property type="component" value="Unassembled WGS sequence"/>
</dbReference>
<organism evidence="1 2">
    <name type="scientific">Flagellimonas hymeniacidonis</name>
    <dbReference type="NCBI Taxonomy" id="2603628"/>
    <lineage>
        <taxon>Bacteria</taxon>
        <taxon>Pseudomonadati</taxon>
        <taxon>Bacteroidota</taxon>
        <taxon>Flavobacteriia</taxon>
        <taxon>Flavobacteriales</taxon>
        <taxon>Flavobacteriaceae</taxon>
        <taxon>Flagellimonas</taxon>
    </lineage>
</organism>
<protein>
    <submittedName>
        <fullName evidence="1">Uncharacterized protein</fullName>
    </submittedName>
</protein>
<evidence type="ECO:0000313" key="1">
    <source>
        <dbReference type="EMBL" id="TXN37847.1"/>
    </source>
</evidence>
<dbReference type="EMBL" id="VRUR01000001">
    <property type="protein sequence ID" value="TXN37847.1"/>
    <property type="molecule type" value="Genomic_DNA"/>
</dbReference>